<protein>
    <submittedName>
        <fullName evidence="1">Uncharacterized protein</fullName>
    </submittedName>
</protein>
<dbReference type="Gramene" id="PRQ41005">
    <property type="protein sequence ID" value="PRQ41005"/>
    <property type="gene ID" value="RchiOBHm_Chr4g0442281"/>
</dbReference>
<sequence>MAKNISIFGNLPNRVTLLSLSPRLFLPSRPNSFPFDFFLFRPTPDVIRPPPSSVSSPGHVCGGIFGRFGRKSSD</sequence>
<proteinExistence type="predicted"/>
<evidence type="ECO:0000313" key="2">
    <source>
        <dbReference type="Proteomes" id="UP000238479"/>
    </source>
</evidence>
<gene>
    <name evidence="1" type="ORF">RchiOBHm_Chr4g0442281</name>
</gene>
<dbReference type="AlphaFoldDB" id="A0A2P6R3H9"/>
<dbReference type="Proteomes" id="UP000238479">
    <property type="component" value="Chromosome 4"/>
</dbReference>
<evidence type="ECO:0000313" key="1">
    <source>
        <dbReference type="EMBL" id="PRQ41005.1"/>
    </source>
</evidence>
<comment type="caution">
    <text evidence="1">The sequence shown here is derived from an EMBL/GenBank/DDBJ whole genome shotgun (WGS) entry which is preliminary data.</text>
</comment>
<name>A0A2P6R3H9_ROSCH</name>
<dbReference type="EMBL" id="PDCK01000042">
    <property type="protein sequence ID" value="PRQ41005.1"/>
    <property type="molecule type" value="Genomic_DNA"/>
</dbReference>
<reference evidence="1 2" key="1">
    <citation type="journal article" date="2018" name="Nat. Genet.">
        <title>The Rosa genome provides new insights in the design of modern roses.</title>
        <authorList>
            <person name="Bendahmane M."/>
        </authorList>
    </citation>
    <scope>NUCLEOTIDE SEQUENCE [LARGE SCALE GENOMIC DNA]</scope>
    <source>
        <strain evidence="2">cv. Old Blush</strain>
    </source>
</reference>
<keyword evidence="2" id="KW-1185">Reference proteome</keyword>
<organism evidence="1 2">
    <name type="scientific">Rosa chinensis</name>
    <name type="common">China rose</name>
    <dbReference type="NCBI Taxonomy" id="74649"/>
    <lineage>
        <taxon>Eukaryota</taxon>
        <taxon>Viridiplantae</taxon>
        <taxon>Streptophyta</taxon>
        <taxon>Embryophyta</taxon>
        <taxon>Tracheophyta</taxon>
        <taxon>Spermatophyta</taxon>
        <taxon>Magnoliopsida</taxon>
        <taxon>eudicotyledons</taxon>
        <taxon>Gunneridae</taxon>
        <taxon>Pentapetalae</taxon>
        <taxon>rosids</taxon>
        <taxon>fabids</taxon>
        <taxon>Rosales</taxon>
        <taxon>Rosaceae</taxon>
        <taxon>Rosoideae</taxon>
        <taxon>Rosoideae incertae sedis</taxon>
        <taxon>Rosa</taxon>
    </lineage>
</organism>
<accession>A0A2P6R3H9</accession>